<gene>
    <name evidence="3" type="ORF">EDS130_LOCUS17821</name>
    <name evidence="2" type="ORF">XAT740_LOCUS5789</name>
</gene>
<name>A0A813WLD2_ADIRI</name>
<feature type="region of interest" description="Disordered" evidence="1">
    <location>
        <begin position="105"/>
        <end position="127"/>
    </location>
</feature>
<dbReference type="GO" id="GO:0030891">
    <property type="term" value="C:VCB complex"/>
    <property type="evidence" value="ECO:0007669"/>
    <property type="project" value="InterPro"/>
</dbReference>
<dbReference type="Gene3D" id="3.10.20.90">
    <property type="entry name" value="Phosphatidylinositol 3-kinase Catalytic Subunit, Chain A, domain 1"/>
    <property type="match status" value="1"/>
</dbReference>
<dbReference type="SUPFAM" id="SSF54236">
    <property type="entry name" value="Ubiquitin-like"/>
    <property type="match status" value="1"/>
</dbReference>
<dbReference type="GO" id="GO:0070449">
    <property type="term" value="C:elongin complex"/>
    <property type="evidence" value="ECO:0007669"/>
    <property type="project" value="InterPro"/>
</dbReference>
<dbReference type="InterPro" id="IPR029071">
    <property type="entry name" value="Ubiquitin-like_domsf"/>
</dbReference>
<evidence type="ECO:0000313" key="4">
    <source>
        <dbReference type="Proteomes" id="UP000663828"/>
    </source>
</evidence>
<evidence type="ECO:0000313" key="3">
    <source>
        <dbReference type="EMBL" id="CAF1059057.1"/>
    </source>
</evidence>
<evidence type="ECO:0000256" key="1">
    <source>
        <dbReference type="SAM" id="MobiDB-lite"/>
    </source>
</evidence>
<dbReference type="PANTHER" id="PTHR13248">
    <property type="entry name" value="TRANSCRIPTION ELONGATION FACTOR B POLYPEPTIDE 2"/>
    <property type="match status" value="1"/>
</dbReference>
<reference evidence="2" key="1">
    <citation type="submission" date="2021-02" db="EMBL/GenBank/DDBJ databases">
        <authorList>
            <person name="Nowell W R."/>
        </authorList>
    </citation>
    <scope>NUCLEOTIDE SEQUENCE</scope>
</reference>
<dbReference type="EMBL" id="CAJNOR010000255">
    <property type="protein sequence ID" value="CAF0857127.1"/>
    <property type="molecule type" value="Genomic_DNA"/>
</dbReference>
<dbReference type="GO" id="GO:0006368">
    <property type="term" value="P:transcription elongation by RNA polymerase II"/>
    <property type="evidence" value="ECO:0007669"/>
    <property type="project" value="InterPro"/>
</dbReference>
<dbReference type="EMBL" id="CAJNOJ010000081">
    <property type="protein sequence ID" value="CAF1059057.1"/>
    <property type="molecule type" value="Genomic_DNA"/>
</dbReference>
<dbReference type="InterPro" id="IPR039049">
    <property type="entry name" value="ELOB"/>
</dbReference>
<protein>
    <recommendedName>
        <fullName evidence="5">Ubiquitin-like domain-containing protein</fullName>
    </recommendedName>
</protein>
<dbReference type="Proteomes" id="UP000663852">
    <property type="component" value="Unassembled WGS sequence"/>
</dbReference>
<comment type="caution">
    <text evidence="2">The sequence shown here is derived from an EMBL/GenBank/DDBJ whole genome shotgun (WGS) entry which is preliminary data.</text>
</comment>
<dbReference type="AlphaFoldDB" id="A0A813WLD2"/>
<organism evidence="2 4">
    <name type="scientific">Adineta ricciae</name>
    <name type="common">Rotifer</name>
    <dbReference type="NCBI Taxonomy" id="249248"/>
    <lineage>
        <taxon>Eukaryota</taxon>
        <taxon>Metazoa</taxon>
        <taxon>Spiralia</taxon>
        <taxon>Gnathifera</taxon>
        <taxon>Rotifera</taxon>
        <taxon>Eurotatoria</taxon>
        <taxon>Bdelloidea</taxon>
        <taxon>Adinetida</taxon>
        <taxon>Adinetidae</taxon>
        <taxon>Adineta</taxon>
    </lineage>
</organism>
<evidence type="ECO:0000313" key="2">
    <source>
        <dbReference type="EMBL" id="CAF0857127.1"/>
    </source>
</evidence>
<dbReference type="OrthoDB" id="7537057at2759"/>
<evidence type="ECO:0008006" key="5">
    <source>
        <dbReference type="Google" id="ProtNLM"/>
    </source>
</evidence>
<accession>A0A813WLD2</accession>
<sequence>MQPVPPISNAASDCYLQIRRGKQTVFMDVPETLKVLDLKRFLAHILKLNHELIRFTARGQVLDSDTKSLREYGITTKEARPQAPYQLEFVLQLDDGTFETEEIVPYTSESSSRSDEQQQMGMATDSK</sequence>
<dbReference type="PANTHER" id="PTHR13248:SF4">
    <property type="entry name" value="ELONGIN B"/>
    <property type="match status" value="1"/>
</dbReference>
<keyword evidence="4" id="KW-1185">Reference proteome</keyword>
<dbReference type="Proteomes" id="UP000663828">
    <property type="component" value="Unassembled WGS sequence"/>
</dbReference>
<proteinExistence type="predicted"/>